<sequence>MTKSVERLLRLPKTHRAIVTVSKMTIVAEALHHHSLVVSGIIQCLASSRDMCGICFTSLLQCGRILNYSKRPFSHKS</sequence>
<dbReference type="AlphaFoldDB" id="A0A9D4KXY0"/>
<evidence type="ECO:0000313" key="1">
    <source>
        <dbReference type="EMBL" id="KAH3847930.1"/>
    </source>
</evidence>
<reference evidence="1" key="1">
    <citation type="journal article" date="2019" name="bioRxiv">
        <title>The Genome of the Zebra Mussel, Dreissena polymorpha: A Resource for Invasive Species Research.</title>
        <authorList>
            <person name="McCartney M.A."/>
            <person name="Auch B."/>
            <person name="Kono T."/>
            <person name="Mallez S."/>
            <person name="Zhang Y."/>
            <person name="Obille A."/>
            <person name="Becker A."/>
            <person name="Abrahante J.E."/>
            <person name="Garbe J."/>
            <person name="Badalamenti J.P."/>
            <person name="Herman A."/>
            <person name="Mangelson H."/>
            <person name="Liachko I."/>
            <person name="Sullivan S."/>
            <person name="Sone E.D."/>
            <person name="Koren S."/>
            <person name="Silverstein K.A.T."/>
            <person name="Beckman K.B."/>
            <person name="Gohl D.M."/>
        </authorList>
    </citation>
    <scope>NUCLEOTIDE SEQUENCE</scope>
    <source>
        <strain evidence="1">Duluth1</strain>
        <tissue evidence="1">Whole animal</tissue>
    </source>
</reference>
<proteinExistence type="predicted"/>
<protein>
    <submittedName>
        <fullName evidence="1">Uncharacterized protein</fullName>
    </submittedName>
</protein>
<accession>A0A9D4KXY0</accession>
<gene>
    <name evidence="1" type="ORF">DPMN_090266</name>
</gene>
<name>A0A9D4KXY0_DREPO</name>
<keyword evidence="2" id="KW-1185">Reference proteome</keyword>
<organism evidence="1 2">
    <name type="scientific">Dreissena polymorpha</name>
    <name type="common">Zebra mussel</name>
    <name type="synonym">Mytilus polymorpha</name>
    <dbReference type="NCBI Taxonomy" id="45954"/>
    <lineage>
        <taxon>Eukaryota</taxon>
        <taxon>Metazoa</taxon>
        <taxon>Spiralia</taxon>
        <taxon>Lophotrochozoa</taxon>
        <taxon>Mollusca</taxon>
        <taxon>Bivalvia</taxon>
        <taxon>Autobranchia</taxon>
        <taxon>Heteroconchia</taxon>
        <taxon>Euheterodonta</taxon>
        <taxon>Imparidentia</taxon>
        <taxon>Neoheterodontei</taxon>
        <taxon>Myida</taxon>
        <taxon>Dreissenoidea</taxon>
        <taxon>Dreissenidae</taxon>
        <taxon>Dreissena</taxon>
    </lineage>
</organism>
<evidence type="ECO:0000313" key="2">
    <source>
        <dbReference type="Proteomes" id="UP000828390"/>
    </source>
</evidence>
<dbReference type="EMBL" id="JAIWYP010000003">
    <property type="protein sequence ID" value="KAH3847930.1"/>
    <property type="molecule type" value="Genomic_DNA"/>
</dbReference>
<comment type="caution">
    <text evidence="1">The sequence shown here is derived from an EMBL/GenBank/DDBJ whole genome shotgun (WGS) entry which is preliminary data.</text>
</comment>
<dbReference type="Proteomes" id="UP000828390">
    <property type="component" value="Unassembled WGS sequence"/>
</dbReference>
<reference evidence="1" key="2">
    <citation type="submission" date="2020-11" db="EMBL/GenBank/DDBJ databases">
        <authorList>
            <person name="McCartney M.A."/>
            <person name="Auch B."/>
            <person name="Kono T."/>
            <person name="Mallez S."/>
            <person name="Becker A."/>
            <person name="Gohl D.M."/>
            <person name="Silverstein K.A.T."/>
            <person name="Koren S."/>
            <person name="Bechman K.B."/>
            <person name="Herman A."/>
            <person name="Abrahante J.E."/>
            <person name="Garbe J."/>
        </authorList>
    </citation>
    <scope>NUCLEOTIDE SEQUENCE</scope>
    <source>
        <strain evidence="1">Duluth1</strain>
        <tissue evidence="1">Whole animal</tissue>
    </source>
</reference>